<dbReference type="Proteomes" id="UP000614609">
    <property type="component" value="Unassembled WGS sequence"/>
</dbReference>
<reference evidence="3" key="1">
    <citation type="journal article" date="2014" name="Int. J. Syst. Evol. Microbiol.">
        <title>Complete genome sequence of Corynebacterium casei LMG S-19264T (=DSM 44701T), isolated from a smear-ripened cheese.</title>
        <authorList>
            <consortium name="US DOE Joint Genome Institute (JGI-PGF)"/>
            <person name="Walter F."/>
            <person name="Albersmeier A."/>
            <person name="Kalinowski J."/>
            <person name="Ruckert C."/>
        </authorList>
    </citation>
    <scope>NUCLEOTIDE SEQUENCE</scope>
    <source>
        <strain evidence="3">JCM 16108</strain>
    </source>
</reference>
<dbReference type="Gene3D" id="1.10.10.10">
    <property type="entry name" value="Winged helix-like DNA-binding domain superfamily/Winged helix DNA-binding domain"/>
    <property type="match status" value="1"/>
</dbReference>
<dbReference type="InterPro" id="IPR051797">
    <property type="entry name" value="TrmB-like"/>
</dbReference>
<keyword evidence="4" id="KW-1185">Reference proteome</keyword>
<proteinExistence type="predicted"/>
<organism evidence="3 4">
    <name type="scientific">Halarchaeum rubridurum</name>
    <dbReference type="NCBI Taxonomy" id="489911"/>
    <lineage>
        <taxon>Archaea</taxon>
        <taxon>Methanobacteriati</taxon>
        <taxon>Methanobacteriota</taxon>
        <taxon>Stenosarchaea group</taxon>
        <taxon>Halobacteria</taxon>
        <taxon>Halobacteriales</taxon>
        <taxon>Halobacteriaceae</taxon>
    </lineage>
</organism>
<reference evidence="3" key="2">
    <citation type="submission" date="2020-09" db="EMBL/GenBank/DDBJ databases">
        <authorList>
            <person name="Sun Q."/>
            <person name="Ohkuma M."/>
        </authorList>
    </citation>
    <scope>NUCLEOTIDE SEQUENCE</scope>
    <source>
        <strain evidence="3">JCM 16108</strain>
    </source>
</reference>
<dbReference type="EMBL" id="BMOO01000003">
    <property type="protein sequence ID" value="GGM66143.1"/>
    <property type="molecule type" value="Genomic_DNA"/>
</dbReference>
<sequence>MDLRVSAVDRHAIAPTDRTYGMAGPDAPADVLERLDLTEYEANALAELLALGRTTAPDLSEAAGIPKARIYGVLESLADRGYVKIIPGRPKHYQPKSPERILERAVENERQAFERYRQDVEGMREEFLDTFVPLYEGASEDVTPTEELFWVVDVGDPSERETRTLYRDAAQSVFVVTKSFEYFERVEAAFADALDRDIDVSVLLLHPDHLDETNRAIQREIVSHVRDTYPGVAVRFSRERLPWRGTFADPSMDYETGRGVLLVEEEDVPLSMRQAAVTANGSFVAGFKRFFDLVWEHEAVRPADVLD</sequence>
<accession>A0A830FZ21</accession>
<gene>
    <name evidence="3" type="ORF">GCM10009017_15270</name>
</gene>
<evidence type="ECO:0000313" key="4">
    <source>
        <dbReference type="Proteomes" id="UP000614609"/>
    </source>
</evidence>
<feature type="domain" description="Transcription regulator TrmB N-terminal" evidence="2">
    <location>
        <begin position="32"/>
        <end position="99"/>
    </location>
</feature>
<comment type="caution">
    <text evidence="3">The sequence shown here is derived from an EMBL/GenBank/DDBJ whole genome shotgun (WGS) entry which is preliminary data.</text>
</comment>
<dbReference type="PANTHER" id="PTHR34293">
    <property type="entry name" value="HTH-TYPE TRANSCRIPTIONAL REGULATOR TRMBL2"/>
    <property type="match status" value="1"/>
</dbReference>
<dbReference type="InterPro" id="IPR036390">
    <property type="entry name" value="WH_DNA-bd_sf"/>
</dbReference>
<dbReference type="AlphaFoldDB" id="A0A830FZ21"/>
<dbReference type="SUPFAM" id="SSF46785">
    <property type="entry name" value="Winged helix' DNA-binding domain"/>
    <property type="match status" value="1"/>
</dbReference>
<keyword evidence="1" id="KW-0175">Coiled coil</keyword>
<dbReference type="Pfam" id="PF01978">
    <property type="entry name" value="TrmB"/>
    <property type="match status" value="1"/>
</dbReference>
<name>A0A830FZ21_9EURY</name>
<evidence type="ECO:0000313" key="3">
    <source>
        <dbReference type="EMBL" id="GGM66143.1"/>
    </source>
</evidence>
<dbReference type="PANTHER" id="PTHR34293:SF1">
    <property type="entry name" value="HTH-TYPE TRANSCRIPTIONAL REGULATOR TRMBL2"/>
    <property type="match status" value="1"/>
</dbReference>
<evidence type="ECO:0000259" key="2">
    <source>
        <dbReference type="Pfam" id="PF01978"/>
    </source>
</evidence>
<feature type="coiled-coil region" evidence="1">
    <location>
        <begin position="99"/>
        <end position="126"/>
    </location>
</feature>
<evidence type="ECO:0000256" key="1">
    <source>
        <dbReference type="SAM" id="Coils"/>
    </source>
</evidence>
<dbReference type="InterPro" id="IPR036388">
    <property type="entry name" value="WH-like_DNA-bd_sf"/>
</dbReference>
<protein>
    <recommendedName>
        <fullName evidence="2">Transcription regulator TrmB N-terminal domain-containing protein</fullName>
    </recommendedName>
</protein>
<dbReference type="InterPro" id="IPR002831">
    <property type="entry name" value="Tscrpt_reg_TrmB_N"/>
</dbReference>